<protein>
    <recommendedName>
        <fullName evidence="4">C3H1-type domain-containing protein</fullName>
    </recommendedName>
</protein>
<proteinExistence type="predicted"/>
<evidence type="ECO:0000313" key="2">
    <source>
        <dbReference type="EMBL" id="PWZ01285.1"/>
    </source>
</evidence>
<sequence length="74" mass="8158">MVLLHWLAVSRATQAFGVRSAKPSWSRCLVFHTNTAAAMPFCGCSCFAQGRGRCRSSCHFSHHQVAPSQRSFST</sequence>
<reference evidence="2 3" key="1">
    <citation type="journal article" date="2018" name="Mol. Biol. Evol.">
        <title>Broad Genomic Sampling Reveals a Smut Pathogenic Ancestry of the Fungal Clade Ustilaginomycotina.</title>
        <authorList>
            <person name="Kijpornyongpan T."/>
            <person name="Mondo S.J."/>
            <person name="Barry K."/>
            <person name="Sandor L."/>
            <person name="Lee J."/>
            <person name="Lipzen A."/>
            <person name="Pangilinan J."/>
            <person name="LaButti K."/>
            <person name="Hainaut M."/>
            <person name="Henrissat B."/>
            <person name="Grigoriev I.V."/>
            <person name="Spatafora J.W."/>
            <person name="Aime M.C."/>
        </authorList>
    </citation>
    <scope>NUCLEOTIDE SEQUENCE [LARGE SCALE GENOMIC DNA]</scope>
    <source>
        <strain evidence="2 3">MCA 3645</strain>
    </source>
</reference>
<feature type="signal peptide" evidence="1">
    <location>
        <begin position="1"/>
        <end position="15"/>
    </location>
</feature>
<feature type="chain" id="PRO_5016338017" description="C3H1-type domain-containing protein" evidence="1">
    <location>
        <begin position="16"/>
        <end position="74"/>
    </location>
</feature>
<keyword evidence="3" id="KW-1185">Reference proteome</keyword>
<gene>
    <name evidence="2" type="ORF">BCV70DRAFT_91843</name>
</gene>
<organism evidence="2 3">
    <name type="scientific">Testicularia cyperi</name>
    <dbReference type="NCBI Taxonomy" id="1882483"/>
    <lineage>
        <taxon>Eukaryota</taxon>
        <taxon>Fungi</taxon>
        <taxon>Dikarya</taxon>
        <taxon>Basidiomycota</taxon>
        <taxon>Ustilaginomycotina</taxon>
        <taxon>Ustilaginomycetes</taxon>
        <taxon>Ustilaginales</taxon>
        <taxon>Anthracoideaceae</taxon>
        <taxon>Testicularia</taxon>
    </lineage>
</organism>
<evidence type="ECO:0000256" key="1">
    <source>
        <dbReference type="SAM" id="SignalP"/>
    </source>
</evidence>
<keyword evidence="1" id="KW-0732">Signal</keyword>
<evidence type="ECO:0008006" key="4">
    <source>
        <dbReference type="Google" id="ProtNLM"/>
    </source>
</evidence>
<name>A0A317XSK7_9BASI</name>
<dbReference type="AlphaFoldDB" id="A0A317XSK7"/>
<dbReference type="EMBL" id="KZ819191">
    <property type="protein sequence ID" value="PWZ01285.1"/>
    <property type="molecule type" value="Genomic_DNA"/>
</dbReference>
<dbReference type="Proteomes" id="UP000246740">
    <property type="component" value="Unassembled WGS sequence"/>
</dbReference>
<dbReference type="InParanoid" id="A0A317XSK7"/>
<evidence type="ECO:0000313" key="3">
    <source>
        <dbReference type="Proteomes" id="UP000246740"/>
    </source>
</evidence>
<accession>A0A317XSK7</accession>